<gene>
    <name evidence="2" type="ORF">J3D65DRAFT_146751</name>
    <name evidence="3" type="ORF">J3D65DRAFT_311283</name>
</gene>
<sequence length="576" mass="62511">MLQAKDTQIHWEVEGALAVLGWRRQDSGAYQLLGRLDEDQDGAHGGATGPLATGLTLWVGHAVDDPTCKVVAIRLSLRGRTSKGKNTKDFYIVLPVTNTQLATNNHLGLRSSVPHVGLSFALAAAPYAIMPVPRRTMQKPLDDSPGYLVTCMRSLVVVQHVDVHVVKSSTTSRVFQALADAAPQGILLRDLAIDVATPDADGTTRAINCWQHYPVAADDWSNKTHGWNPYVDRDPPAYSDILIPPSPGRSEPVAQSSPDEVITWRCVDPTPKKRKASDSPPRRRELLRKVLLDERSTADTDAACTEEVYRWAAAATSVAALAQTQDGRRTDGATNSVGTADACGDQDSPHLGHGSFESFSRPDMSAPSTGPLTSIWRTELTQANAFFFDLVALLQRALRCNPRAHEEYLAGFLDLGLAARLAIHELTPGATGTMVTTPAQDQMRDHFTALRDSLAQRIIADEIAKPAGAGWTCDPAPWPLDPAKQADYMRLWLNRNLQANADVDMFEDLIQLGRAAVRLAQHDRPFCVFPNGDGDAVACEYEFARARCLAAAFYKMGGCTAVEGRLAPISPARAPG</sequence>
<comment type="caution">
    <text evidence="2">The sequence shown here is derived from an EMBL/GenBank/DDBJ whole genome shotgun (WGS) entry which is preliminary data.</text>
</comment>
<accession>A0ABR1L708</accession>
<evidence type="ECO:0000313" key="2">
    <source>
        <dbReference type="EMBL" id="KAK7531021.1"/>
    </source>
</evidence>
<evidence type="ECO:0000256" key="1">
    <source>
        <dbReference type="SAM" id="MobiDB-lite"/>
    </source>
</evidence>
<proteinExistence type="predicted"/>
<dbReference type="RefSeq" id="XP_066651094.1">
    <property type="nucleotide sequence ID" value="XM_066794051.1"/>
</dbReference>
<dbReference type="Proteomes" id="UP001360953">
    <property type="component" value="Unassembled WGS sequence"/>
</dbReference>
<name>A0ABR1L708_9PEZI</name>
<feature type="region of interest" description="Disordered" evidence="1">
    <location>
        <begin position="325"/>
        <end position="370"/>
    </location>
</feature>
<dbReference type="EMBL" id="JBBPEH010000005">
    <property type="protein sequence ID" value="KAK7538036.1"/>
    <property type="molecule type" value="Genomic_DNA"/>
</dbReference>
<reference evidence="2 4" key="1">
    <citation type="submission" date="2024-04" db="EMBL/GenBank/DDBJ databases">
        <title>Phyllosticta paracitricarpa is synonymous to the EU quarantine fungus P. citricarpa based on phylogenomic analyses.</title>
        <authorList>
            <consortium name="Lawrence Berkeley National Laboratory"/>
            <person name="Van ingen-buijs V.A."/>
            <person name="Van westerhoven A.C."/>
            <person name="Haridas S."/>
            <person name="Skiadas P."/>
            <person name="Martin F."/>
            <person name="Groenewald J.Z."/>
            <person name="Crous P.W."/>
            <person name="Seidl M.F."/>
        </authorList>
    </citation>
    <scope>NUCLEOTIDE SEQUENCE [LARGE SCALE GENOMIC DNA]</scope>
    <source>
        <strain evidence="2 4">CPC 17464</strain>
    </source>
</reference>
<keyword evidence="4" id="KW-1185">Reference proteome</keyword>
<organism evidence="2 4">
    <name type="scientific">Phyllosticta citribraziliensis</name>
    <dbReference type="NCBI Taxonomy" id="989973"/>
    <lineage>
        <taxon>Eukaryota</taxon>
        <taxon>Fungi</taxon>
        <taxon>Dikarya</taxon>
        <taxon>Ascomycota</taxon>
        <taxon>Pezizomycotina</taxon>
        <taxon>Dothideomycetes</taxon>
        <taxon>Dothideomycetes incertae sedis</taxon>
        <taxon>Botryosphaeriales</taxon>
        <taxon>Phyllostictaceae</taxon>
        <taxon>Phyllosticta</taxon>
    </lineage>
</organism>
<dbReference type="GeneID" id="92026957"/>
<dbReference type="EMBL" id="JBBPEH010000013">
    <property type="protein sequence ID" value="KAK7531021.1"/>
    <property type="molecule type" value="Genomic_DNA"/>
</dbReference>
<feature type="region of interest" description="Disordered" evidence="1">
    <location>
        <begin position="238"/>
        <end position="260"/>
    </location>
</feature>
<evidence type="ECO:0000313" key="3">
    <source>
        <dbReference type="EMBL" id="KAK7538036.1"/>
    </source>
</evidence>
<evidence type="ECO:0000313" key="4">
    <source>
        <dbReference type="Proteomes" id="UP001360953"/>
    </source>
</evidence>
<protein>
    <submittedName>
        <fullName evidence="2">Uncharacterized protein</fullName>
    </submittedName>
</protein>